<evidence type="ECO:0000313" key="2">
    <source>
        <dbReference type="Proteomes" id="UP000015102"/>
    </source>
</evidence>
<name>T1GX59_MEGSC</name>
<reference evidence="1" key="2">
    <citation type="submission" date="2015-06" db="UniProtKB">
        <authorList>
            <consortium name="EnsemblMetazoa"/>
        </authorList>
    </citation>
    <scope>IDENTIFICATION</scope>
</reference>
<dbReference type="EnsemblMetazoa" id="MESCA008401-RA">
    <property type="protein sequence ID" value="MESCA008401-PA"/>
    <property type="gene ID" value="MESCA008401"/>
</dbReference>
<reference evidence="2" key="1">
    <citation type="submission" date="2013-02" db="EMBL/GenBank/DDBJ databases">
        <authorList>
            <person name="Hughes D."/>
        </authorList>
    </citation>
    <scope>NUCLEOTIDE SEQUENCE</scope>
    <source>
        <strain>Durham</strain>
        <strain evidence="2">NC isolate 2 -- Noor lab</strain>
    </source>
</reference>
<dbReference type="AlphaFoldDB" id="T1GX59"/>
<keyword evidence="2" id="KW-1185">Reference proteome</keyword>
<accession>T1GX59</accession>
<sequence>MLIPFQSKSPTCHLFYSTMTNILYKLMDNFLKKSCVSKKNGNDIERKDLKELASVNVENSKNHLELDKVYFGTSVKKIFAEIKNSKVTESLKKEFLQMYIVLTTTIQKKIPITNDILKNLQFLHPSLKTNPNSSNAIKQLASVMGNCLKNTHITKGFTLDEYVEKVYTEFQFFQIDTEITHDIETGIDVFWDKVGNITDLNGNLKYKNLSNFTKIKKKLAVLKKKSTELDISTFLQLMIAYFL</sequence>
<evidence type="ECO:0000313" key="1">
    <source>
        <dbReference type="EnsemblMetazoa" id="MESCA008401-PA"/>
    </source>
</evidence>
<dbReference type="Proteomes" id="UP000015102">
    <property type="component" value="Unassembled WGS sequence"/>
</dbReference>
<proteinExistence type="predicted"/>
<dbReference type="EMBL" id="CAQQ02386606">
    <property type="status" value="NOT_ANNOTATED_CDS"/>
    <property type="molecule type" value="Genomic_DNA"/>
</dbReference>
<protein>
    <submittedName>
        <fullName evidence="1">Uncharacterized protein</fullName>
    </submittedName>
</protein>
<organism evidence="1 2">
    <name type="scientific">Megaselia scalaris</name>
    <name type="common">Humpbacked fly</name>
    <name type="synonym">Phora scalaris</name>
    <dbReference type="NCBI Taxonomy" id="36166"/>
    <lineage>
        <taxon>Eukaryota</taxon>
        <taxon>Metazoa</taxon>
        <taxon>Ecdysozoa</taxon>
        <taxon>Arthropoda</taxon>
        <taxon>Hexapoda</taxon>
        <taxon>Insecta</taxon>
        <taxon>Pterygota</taxon>
        <taxon>Neoptera</taxon>
        <taxon>Endopterygota</taxon>
        <taxon>Diptera</taxon>
        <taxon>Brachycera</taxon>
        <taxon>Muscomorpha</taxon>
        <taxon>Platypezoidea</taxon>
        <taxon>Phoridae</taxon>
        <taxon>Megaseliini</taxon>
        <taxon>Megaselia</taxon>
    </lineage>
</organism>
<dbReference type="HOGENOM" id="CLU_1143685_0_0_1"/>
<dbReference type="EMBL" id="CAQQ02386607">
    <property type="status" value="NOT_ANNOTATED_CDS"/>
    <property type="molecule type" value="Genomic_DNA"/>
</dbReference>